<protein>
    <submittedName>
        <fullName evidence="1">Uncharacterized protein</fullName>
    </submittedName>
</protein>
<reference evidence="1" key="2">
    <citation type="submission" date="2016-06" db="EMBL/GenBank/DDBJ databases">
        <title>The genome of a short-lived fish provides insights into sex chromosome evolution and the genetic control of aging.</title>
        <authorList>
            <person name="Reichwald K."/>
            <person name="Felder M."/>
            <person name="Petzold A."/>
            <person name="Koch P."/>
            <person name="Groth M."/>
            <person name="Platzer M."/>
        </authorList>
    </citation>
    <scope>NUCLEOTIDE SEQUENCE</scope>
    <source>
        <tissue evidence="1">Brain</tissue>
    </source>
</reference>
<feature type="non-terminal residue" evidence="1">
    <location>
        <position position="56"/>
    </location>
</feature>
<sequence length="56" mass="6623">LTLSGQDQSLQMYQQFTIHCRIEKLISLSRGFNKWPAVTKKLFLKRKKGPQLLYIQ</sequence>
<evidence type="ECO:0000313" key="1">
    <source>
        <dbReference type="EMBL" id="SBS04731.1"/>
    </source>
</evidence>
<organism evidence="1">
    <name type="scientific">Nothobranchius rachovii</name>
    <name type="common">bluefin notho</name>
    <dbReference type="NCBI Taxonomy" id="451742"/>
    <lineage>
        <taxon>Eukaryota</taxon>
        <taxon>Metazoa</taxon>
        <taxon>Chordata</taxon>
        <taxon>Craniata</taxon>
        <taxon>Vertebrata</taxon>
        <taxon>Euteleostomi</taxon>
        <taxon>Actinopterygii</taxon>
        <taxon>Neopterygii</taxon>
        <taxon>Teleostei</taxon>
        <taxon>Neoteleostei</taxon>
        <taxon>Acanthomorphata</taxon>
        <taxon>Ovalentaria</taxon>
        <taxon>Atherinomorphae</taxon>
        <taxon>Cyprinodontiformes</taxon>
        <taxon>Nothobranchiidae</taxon>
        <taxon>Nothobranchius</taxon>
    </lineage>
</organism>
<dbReference type="EMBL" id="HAEI01008331">
    <property type="protein sequence ID" value="SBS04731.1"/>
    <property type="molecule type" value="Transcribed_RNA"/>
</dbReference>
<reference evidence="1" key="1">
    <citation type="submission" date="2016-05" db="EMBL/GenBank/DDBJ databases">
        <authorList>
            <person name="Lavstsen T."/>
            <person name="Jespersen J.S."/>
        </authorList>
    </citation>
    <scope>NUCLEOTIDE SEQUENCE</scope>
    <source>
        <tissue evidence="1">Brain</tissue>
    </source>
</reference>
<gene>
    <name evidence="1" type="primary">CGI_10006815</name>
</gene>
<name>A0A1A8RFB3_9TELE</name>
<accession>A0A1A8RFB3</accession>
<dbReference type="AlphaFoldDB" id="A0A1A8RFB3"/>
<feature type="non-terminal residue" evidence="1">
    <location>
        <position position="1"/>
    </location>
</feature>
<proteinExistence type="predicted"/>